<dbReference type="Gene3D" id="3.40.50.300">
    <property type="entry name" value="P-loop containing nucleotide triphosphate hydrolases"/>
    <property type="match status" value="1"/>
</dbReference>
<dbReference type="InterPro" id="IPR019519">
    <property type="entry name" value="Elp5"/>
</dbReference>
<keyword evidence="8" id="KW-0539">Nucleus</keyword>
<evidence type="ECO:0000256" key="2">
    <source>
        <dbReference type="ARBA" id="ARBA00004496"/>
    </source>
</evidence>
<dbReference type="CDD" id="cd19496">
    <property type="entry name" value="Elp5"/>
    <property type="match status" value="1"/>
</dbReference>
<dbReference type="EMBL" id="LT554318">
    <property type="protein sequence ID" value="SAM03968.1"/>
    <property type="molecule type" value="Genomic_DNA"/>
</dbReference>
<sequence>MTQLCLDQLFGNKKSAPLILINDSIQLSALPLLCEFSQRTLETDHHVIVLLTETSPTVWLRSAASSLKKSKVHIIDAYSDPHGWEWDTPLVHETDTGGSSSLVRLTRLTEFERHVLPLVLEWINKAPGSLIVVDALNPLAQLSTYRTYRFVKALESLATDTIRVVVGYHMDIRPLSAVQPLPPLSESLNRLASVIITLNQLKAPTAQTESQARLTGFVAQDTFSYLQITSNHVARGGVGKIEWRRKSGKVLYETNGFYADSTTGRLVVVPASQLGVSDKEDHEEDADDDKDMPTVDPTANLSFNLSLTDEQRKTKENLVLPYMKAQQVEIDGMSSSSSVTTGGSIYYEPDAADDFDDEDPDDDLDI</sequence>
<feature type="region of interest" description="Disordered" evidence="9">
    <location>
        <begin position="330"/>
        <end position="366"/>
    </location>
</feature>
<dbReference type="PANTHER" id="PTHR15641:SF1">
    <property type="entry name" value="ELONGATOR COMPLEX PROTEIN 5"/>
    <property type="match status" value="1"/>
</dbReference>
<evidence type="ECO:0000256" key="5">
    <source>
        <dbReference type="ARBA" id="ARBA00020264"/>
    </source>
</evidence>
<evidence type="ECO:0000256" key="4">
    <source>
        <dbReference type="ARBA" id="ARBA00009567"/>
    </source>
</evidence>
<evidence type="ECO:0000256" key="9">
    <source>
        <dbReference type="SAM" id="MobiDB-lite"/>
    </source>
</evidence>
<dbReference type="GO" id="GO:0033588">
    <property type="term" value="C:elongator holoenzyme complex"/>
    <property type="evidence" value="ECO:0007669"/>
    <property type="project" value="InterPro"/>
</dbReference>
<dbReference type="AlphaFoldDB" id="A0A168Q9A4"/>
<evidence type="ECO:0000256" key="7">
    <source>
        <dbReference type="ARBA" id="ARBA00022694"/>
    </source>
</evidence>
<feature type="compositionally biased region" description="Acidic residues" evidence="9">
    <location>
        <begin position="350"/>
        <end position="366"/>
    </location>
</feature>
<dbReference type="GO" id="GO:0002098">
    <property type="term" value="P:tRNA wobble uridine modification"/>
    <property type="evidence" value="ECO:0007669"/>
    <property type="project" value="InterPro"/>
</dbReference>
<keyword evidence="6" id="KW-0963">Cytoplasm</keyword>
<comment type="similarity">
    <text evidence="4">Belongs to the ELP5 family.</text>
</comment>
<comment type="subcellular location">
    <subcellularLocation>
        <location evidence="2">Cytoplasm</location>
    </subcellularLocation>
    <subcellularLocation>
        <location evidence="1">Nucleus</location>
    </subcellularLocation>
</comment>
<evidence type="ECO:0000256" key="8">
    <source>
        <dbReference type="ARBA" id="ARBA00023242"/>
    </source>
</evidence>
<name>A0A168Q9A4_ABSGL</name>
<proteinExistence type="inferred from homology"/>
<evidence type="ECO:0000256" key="3">
    <source>
        <dbReference type="ARBA" id="ARBA00005043"/>
    </source>
</evidence>
<dbReference type="Proteomes" id="UP000078561">
    <property type="component" value="Unassembled WGS sequence"/>
</dbReference>
<feature type="compositionally biased region" description="Acidic residues" evidence="9">
    <location>
        <begin position="281"/>
        <end position="290"/>
    </location>
</feature>
<comment type="pathway">
    <text evidence="3">tRNA modification; 5-methoxycarbonylmethyl-2-thiouridine-tRNA biosynthesis.</text>
</comment>
<dbReference type="UniPathway" id="UPA00988"/>
<dbReference type="GO" id="GO:0005829">
    <property type="term" value="C:cytosol"/>
    <property type="evidence" value="ECO:0007669"/>
    <property type="project" value="TreeGrafter"/>
</dbReference>
<reference evidence="10" key="1">
    <citation type="submission" date="2016-04" db="EMBL/GenBank/DDBJ databases">
        <authorList>
            <person name="Evans L.H."/>
            <person name="Alamgir A."/>
            <person name="Owens N."/>
            <person name="Weber N.D."/>
            <person name="Virtaneva K."/>
            <person name="Barbian K."/>
            <person name="Babar A."/>
            <person name="Rosenke K."/>
        </authorList>
    </citation>
    <scope>NUCLEOTIDE SEQUENCE [LARGE SCALE GENOMIC DNA]</scope>
    <source>
        <strain evidence="10">CBS 101.48</strain>
    </source>
</reference>
<dbReference type="Pfam" id="PF10483">
    <property type="entry name" value="Elong_Iki1"/>
    <property type="match status" value="1"/>
</dbReference>
<dbReference type="FunCoup" id="A0A168Q9A4">
    <property type="interactions" value="118"/>
</dbReference>
<dbReference type="InterPro" id="IPR027417">
    <property type="entry name" value="P-loop_NTPase"/>
</dbReference>
<evidence type="ECO:0000313" key="10">
    <source>
        <dbReference type="EMBL" id="SAM03968.1"/>
    </source>
</evidence>
<protein>
    <recommendedName>
        <fullName evidence="5">Elongator complex protein 5</fullName>
    </recommendedName>
</protein>
<accession>A0A168Q9A4</accession>
<evidence type="ECO:0000256" key="6">
    <source>
        <dbReference type="ARBA" id="ARBA00022490"/>
    </source>
</evidence>
<evidence type="ECO:0000256" key="1">
    <source>
        <dbReference type="ARBA" id="ARBA00004123"/>
    </source>
</evidence>
<dbReference type="STRING" id="4829.A0A168Q9A4"/>
<dbReference type="GO" id="GO:0000049">
    <property type="term" value="F:tRNA binding"/>
    <property type="evidence" value="ECO:0007669"/>
    <property type="project" value="TreeGrafter"/>
</dbReference>
<keyword evidence="11" id="KW-1185">Reference proteome</keyword>
<dbReference type="OrthoDB" id="166907at2759"/>
<feature type="region of interest" description="Disordered" evidence="9">
    <location>
        <begin position="274"/>
        <end position="295"/>
    </location>
</feature>
<gene>
    <name evidence="10" type="primary">ABSGL_09824.1 scaffold 11641</name>
</gene>
<evidence type="ECO:0000313" key="11">
    <source>
        <dbReference type="Proteomes" id="UP000078561"/>
    </source>
</evidence>
<dbReference type="InParanoid" id="A0A168Q9A4"/>
<dbReference type="OMA" id="AHIEWRK"/>
<keyword evidence="7" id="KW-0819">tRNA processing</keyword>
<feature type="compositionally biased region" description="Low complexity" evidence="9">
    <location>
        <begin position="334"/>
        <end position="344"/>
    </location>
</feature>
<dbReference type="PANTHER" id="PTHR15641">
    <property type="entry name" value="ELONGATOR COMPLEX PROTEIN 5"/>
    <property type="match status" value="1"/>
</dbReference>
<organism evidence="10">
    <name type="scientific">Absidia glauca</name>
    <name type="common">Pin mould</name>
    <dbReference type="NCBI Taxonomy" id="4829"/>
    <lineage>
        <taxon>Eukaryota</taxon>
        <taxon>Fungi</taxon>
        <taxon>Fungi incertae sedis</taxon>
        <taxon>Mucoromycota</taxon>
        <taxon>Mucoromycotina</taxon>
        <taxon>Mucoromycetes</taxon>
        <taxon>Mucorales</taxon>
        <taxon>Cunninghamellaceae</taxon>
        <taxon>Absidia</taxon>
    </lineage>
</organism>
<dbReference type="GO" id="GO:0005634">
    <property type="term" value="C:nucleus"/>
    <property type="evidence" value="ECO:0007669"/>
    <property type="project" value="UniProtKB-SubCell"/>
</dbReference>